<evidence type="ECO:0000313" key="3">
    <source>
        <dbReference type="Proteomes" id="UP000321805"/>
    </source>
</evidence>
<feature type="compositionally biased region" description="Basic residues" evidence="1">
    <location>
        <begin position="67"/>
        <end position="77"/>
    </location>
</feature>
<dbReference type="KEGG" id="bsol:FSW04_15230"/>
<keyword evidence="3" id="KW-1185">Reference proteome</keyword>
<feature type="compositionally biased region" description="Basic residues" evidence="1">
    <location>
        <begin position="1"/>
        <end position="19"/>
    </location>
</feature>
<name>A0A5B8U6S3_9ACTN</name>
<evidence type="ECO:0000313" key="2">
    <source>
        <dbReference type="EMBL" id="QEC48793.1"/>
    </source>
</evidence>
<dbReference type="EMBL" id="CP042430">
    <property type="protein sequence ID" value="QEC48793.1"/>
    <property type="molecule type" value="Genomic_DNA"/>
</dbReference>
<accession>A0A5B8U6S3</accession>
<reference evidence="2 3" key="1">
    <citation type="journal article" date="2018" name="J. Microbiol.">
        <title>Baekduia soli gen. nov., sp. nov., a novel bacterium isolated from the soil of Baekdu Mountain and proposal of a novel family name, Baekduiaceae fam. nov.</title>
        <authorList>
            <person name="An D.S."/>
            <person name="Siddiqi M.Z."/>
            <person name="Kim K.H."/>
            <person name="Yu H.S."/>
            <person name="Im W.T."/>
        </authorList>
    </citation>
    <scope>NUCLEOTIDE SEQUENCE [LARGE SCALE GENOMIC DNA]</scope>
    <source>
        <strain evidence="2 3">BR7-21</strain>
    </source>
</reference>
<sequence length="77" mass="8620">MARSFRHRRRRADRRRRPAGRTGDLAPHRSLRSPEPVPAARRRTARARAGARPAPTAPARSGARGARAGRARARRPR</sequence>
<feature type="compositionally biased region" description="Low complexity" evidence="1">
    <location>
        <begin position="47"/>
        <end position="66"/>
    </location>
</feature>
<organism evidence="2 3">
    <name type="scientific">Baekduia soli</name>
    <dbReference type="NCBI Taxonomy" id="496014"/>
    <lineage>
        <taxon>Bacteria</taxon>
        <taxon>Bacillati</taxon>
        <taxon>Actinomycetota</taxon>
        <taxon>Thermoleophilia</taxon>
        <taxon>Solirubrobacterales</taxon>
        <taxon>Baekduiaceae</taxon>
        <taxon>Baekduia</taxon>
    </lineage>
</organism>
<proteinExistence type="predicted"/>
<dbReference type="AlphaFoldDB" id="A0A5B8U6S3"/>
<evidence type="ECO:0000256" key="1">
    <source>
        <dbReference type="SAM" id="MobiDB-lite"/>
    </source>
</evidence>
<gene>
    <name evidence="2" type="ORF">FSW04_15230</name>
</gene>
<protein>
    <submittedName>
        <fullName evidence="2">Uncharacterized protein</fullName>
    </submittedName>
</protein>
<dbReference type="Proteomes" id="UP000321805">
    <property type="component" value="Chromosome"/>
</dbReference>
<feature type="region of interest" description="Disordered" evidence="1">
    <location>
        <begin position="1"/>
        <end position="77"/>
    </location>
</feature>